<organism evidence="1 2">
    <name type="scientific">Amborella trichopoda</name>
    <dbReference type="NCBI Taxonomy" id="13333"/>
    <lineage>
        <taxon>Eukaryota</taxon>
        <taxon>Viridiplantae</taxon>
        <taxon>Streptophyta</taxon>
        <taxon>Embryophyta</taxon>
        <taxon>Tracheophyta</taxon>
        <taxon>Spermatophyta</taxon>
        <taxon>Magnoliopsida</taxon>
        <taxon>Amborellales</taxon>
        <taxon>Amborellaceae</taxon>
        <taxon>Amborella</taxon>
    </lineage>
</organism>
<evidence type="ECO:0000313" key="2">
    <source>
        <dbReference type="Proteomes" id="UP000017836"/>
    </source>
</evidence>
<keyword evidence="2" id="KW-1185">Reference proteome</keyword>
<name>U5CTB1_AMBTC</name>
<accession>U5CTB1</accession>
<reference evidence="2" key="1">
    <citation type="journal article" date="2013" name="Science">
        <title>The Amborella genome and the evolution of flowering plants.</title>
        <authorList>
            <consortium name="Amborella Genome Project"/>
        </authorList>
    </citation>
    <scope>NUCLEOTIDE SEQUENCE [LARGE SCALE GENOMIC DNA]</scope>
</reference>
<dbReference type="AlphaFoldDB" id="U5CTB1"/>
<protein>
    <submittedName>
        <fullName evidence="1">Uncharacterized protein</fullName>
    </submittedName>
</protein>
<dbReference type="Gramene" id="ERN16501">
    <property type="protein sequence ID" value="ERN16501"/>
    <property type="gene ID" value="AMTR_s00031p00056270"/>
</dbReference>
<dbReference type="Proteomes" id="UP000017836">
    <property type="component" value="Unassembled WGS sequence"/>
</dbReference>
<gene>
    <name evidence="1" type="ORF">AMTR_s00031p00056270</name>
</gene>
<dbReference type="HOGENOM" id="CLU_2323541_0_0_1"/>
<sequence length="99" mass="11011">MDAALVVETFEPAITTVVAPLADVTSPLGHLSLNSQPDARSYKVIGFLRAGFEQLIRFPLPQLEEGIVNLHECVIAMKGRSFTKNVFAYFCDNLDNLKW</sequence>
<evidence type="ECO:0000313" key="1">
    <source>
        <dbReference type="EMBL" id="ERN16501.1"/>
    </source>
</evidence>
<proteinExistence type="predicted"/>
<dbReference type="EMBL" id="KI392442">
    <property type="protein sequence ID" value="ERN16501.1"/>
    <property type="molecule type" value="Genomic_DNA"/>
</dbReference>